<organism evidence="1 2">
    <name type="scientific">Longibaculum muris</name>
    <dbReference type="NCBI Taxonomy" id="1796628"/>
    <lineage>
        <taxon>Bacteria</taxon>
        <taxon>Bacillati</taxon>
        <taxon>Bacillota</taxon>
        <taxon>Erysipelotrichia</taxon>
        <taxon>Erysipelotrichales</taxon>
        <taxon>Coprobacillaceae</taxon>
        <taxon>Longibaculum</taxon>
    </lineage>
</organism>
<reference evidence="1 2" key="1">
    <citation type="submission" date="2019-03" db="EMBL/GenBank/DDBJ databases">
        <title>Genomic Encyclopedia of Type Strains, Phase IV (KMG-IV): sequencing the most valuable type-strain genomes for metagenomic binning, comparative biology and taxonomic classification.</title>
        <authorList>
            <person name="Goeker M."/>
        </authorList>
    </citation>
    <scope>NUCLEOTIDE SEQUENCE [LARGE SCALE GENOMIC DNA]</scope>
    <source>
        <strain evidence="1 2">DSM 29487</strain>
    </source>
</reference>
<dbReference type="GeneID" id="98916571"/>
<name>A0A4R3YI30_9FIRM</name>
<dbReference type="Proteomes" id="UP000295515">
    <property type="component" value="Unassembled WGS sequence"/>
</dbReference>
<sequence length="116" mass="13602">MYPQYPQIPYEYPPYQSMPMMYPMMQKPSLLQSMKYSLNQLSMSSTIRTAQKTLYTVNQIIPIVNQLRPVVHNAKTAFRVVKAVKQFDFEDVSEEIDQNVNEDSPVFQNMFPKEKA</sequence>
<proteinExistence type="predicted"/>
<dbReference type="AlphaFoldDB" id="A0A4R3YI30"/>
<evidence type="ECO:0000313" key="2">
    <source>
        <dbReference type="Proteomes" id="UP000295515"/>
    </source>
</evidence>
<evidence type="ECO:0000313" key="1">
    <source>
        <dbReference type="EMBL" id="TCV91997.1"/>
    </source>
</evidence>
<accession>A0A4R3YI30</accession>
<dbReference type="RefSeq" id="WP_066446681.1">
    <property type="nucleotide sequence ID" value="NZ_CAUWFI010000003.1"/>
</dbReference>
<gene>
    <name evidence="1" type="ORF">EDD60_12831</name>
</gene>
<dbReference type="EMBL" id="SMCQ01000028">
    <property type="protein sequence ID" value="TCV91997.1"/>
    <property type="molecule type" value="Genomic_DNA"/>
</dbReference>
<keyword evidence="2" id="KW-1185">Reference proteome</keyword>
<comment type="caution">
    <text evidence="1">The sequence shown here is derived from an EMBL/GenBank/DDBJ whole genome shotgun (WGS) entry which is preliminary data.</text>
</comment>
<protein>
    <recommendedName>
        <fullName evidence="3">YqfQ-like protein</fullName>
    </recommendedName>
</protein>
<evidence type="ECO:0008006" key="3">
    <source>
        <dbReference type="Google" id="ProtNLM"/>
    </source>
</evidence>